<proteinExistence type="predicted"/>
<gene>
    <name evidence="1" type="ORF">SLEP1_g1682</name>
</gene>
<evidence type="ECO:0000313" key="2">
    <source>
        <dbReference type="Proteomes" id="UP001054252"/>
    </source>
</evidence>
<accession>A0AAV5HKH1</accession>
<reference evidence="1 2" key="1">
    <citation type="journal article" date="2021" name="Commun. Biol.">
        <title>The genome of Shorea leprosula (Dipterocarpaceae) highlights the ecological relevance of drought in aseasonal tropical rainforests.</title>
        <authorList>
            <person name="Ng K.K.S."/>
            <person name="Kobayashi M.J."/>
            <person name="Fawcett J.A."/>
            <person name="Hatakeyama M."/>
            <person name="Paape T."/>
            <person name="Ng C.H."/>
            <person name="Ang C.C."/>
            <person name="Tnah L.H."/>
            <person name="Lee C.T."/>
            <person name="Nishiyama T."/>
            <person name="Sese J."/>
            <person name="O'Brien M.J."/>
            <person name="Copetti D."/>
            <person name="Mohd Noor M.I."/>
            <person name="Ong R.C."/>
            <person name="Putra M."/>
            <person name="Sireger I.Z."/>
            <person name="Indrioko S."/>
            <person name="Kosugi Y."/>
            <person name="Izuno A."/>
            <person name="Isagi Y."/>
            <person name="Lee S.L."/>
            <person name="Shimizu K.K."/>
        </authorList>
    </citation>
    <scope>NUCLEOTIDE SEQUENCE [LARGE SCALE GENOMIC DNA]</scope>
    <source>
        <strain evidence="1">214</strain>
    </source>
</reference>
<comment type="caution">
    <text evidence="1">The sequence shown here is derived from an EMBL/GenBank/DDBJ whole genome shotgun (WGS) entry which is preliminary data.</text>
</comment>
<dbReference type="Proteomes" id="UP001054252">
    <property type="component" value="Unassembled WGS sequence"/>
</dbReference>
<sequence>MSSSFTSTSSSTVNYVPAVYPDMMSSFCMWTMRSNLVINGRVSHQSLDLLLWKRLKGH</sequence>
<protein>
    <submittedName>
        <fullName evidence="1">Uncharacterized protein</fullName>
    </submittedName>
</protein>
<dbReference type="AlphaFoldDB" id="A0AAV5HKH1"/>
<organism evidence="1 2">
    <name type="scientific">Rubroshorea leprosula</name>
    <dbReference type="NCBI Taxonomy" id="152421"/>
    <lineage>
        <taxon>Eukaryota</taxon>
        <taxon>Viridiplantae</taxon>
        <taxon>Streptophyta</taxon>
        <taxon>Embryophyta</taxon>
        <taxon>Tracheophyta</taxon>
        <taxon>Spermatophyta</taxon>
        <taxon>Magnoliopsida</taxon>
        <taxon>eudicotyledons</taxon>
        <taxon>Gunneridae</taxon>
        <taxon>Pentapetalae</taxon>
        <taxon>rosids</taxon>
        <taxon>malvids</taxon>
        <taxon>Malvales</taxon>
        <taxon>Dipterocarpaceae</taxon>
        <taxon>Rubroshorea</taxon>
    </lineage>
</organism>
<name>A0AAV5HKH1_9ROSI</name>
<keyword evidence="2" id="KW-1185">Reference proteome</keyword>
<evidence type="ECO:0000313" key="1">
    <source>
        <dbReference type="EMBL" id="GKU87245.1"/>
    </source>
</evidence>
<dbReference type="EMBL" id="BPVZ01000002">
    <property type="protein sequence ID" value="GKU87245.1"/>
    <property type="molecule type" value="Genomic_DNA"/>
</dbReference>